<dbReference type="AlphaFoldDB" id="A0A0C3KSP7"/>
<dbReference type="GO" id="GO:0015937">
    <property type="term" value="P:coenzyme A biosynthetic process"/>
    <property type="evidence" value="ECO:0007669"/>
    <property type="project" value="InterPro"/>
</dbReference>
<evidence type="ECO:0000256" key="2">
    <source>
        <dbReference type="ARBA" id="ARBA00022741"/>
    </source>
</evidence>
<dbReference type="PROSITE" id="PS51219">
    <property type="entry name" value="DPCK"/>
    <property type="match status" value="1"/>
</dbReference>
<feature type="transmembrane region" description="Helical" evidence="4">
    <location>
        <begin position="310"/>
        <end position="332"/>
    </location>
</feature>
<dbReference type="NCBIfam" id="TIGR00152">
    <property type="entry name" value="dephospho-CoA kinase"/>
    <property type="match status" value="1"/>
</dbReference>
<organism evidence="5 6">
    <name type="scientific">Tulasnella calospora MUT 4182</name>
    <dbReference type="NCBI Taxonomy" id="1051891"/>
    <lineage>
        <taxon>Eukaryota</taxon>
        <taxon>Fungi</taxon>
        <taxon>Dikarya</taxon>
        <taxon>Basidiomycota</taxon>
        <taxon>Agaricomycotina</taxon>
        <taxon>Agaricomycetes</taxon>
        <taxon>Cantharellales</taxon>
        <taxon>Tulasnellaceae</taxon>
        <taxon>Tulasnella</taxon>
    </lineage>
</organism>
<evidence type="ECO:0000313" key="6">
    <source>
        <dbReference type="Proteomes" id="UP000054248"/>
    </source>
</evidence>
<dbReference type="STRING" id="1051891.A0A0C3KSP7"/>
<keyword evidence="6" id="KW-1185">Reference proteome</keyword>
<name>A0A0C3KSP7_9AGAM</name>
<dbReference type="FunFam" id="3.40.50.300:FF:000485">
    <property type="entry name" value="Dephospho-CoA kinase CAB5"/>
    <property type="match status" value="1"/>
</dbReference>
<reference evidence="6" key="2">
    <citation type="submission" date="2015-01" db="EMBL/GenBank/DDBJ databases">
        <title>Evolutionary Origins and Diversification of the Mycorrhizal Mutualists.</title>
        <authorList>
            <consortium name="DOE Joint Genome Institute"/>
            <consortium name="Mycorrhizal Genomics Consortium"/>
            <person name="Kohler A."/>
            <person name="Kuo A."/>
            <person name="Nagy L.G."/>
            <person name="Floudas D."/>
            <person name="Copeland A."/>
            <person name="Barry K.W."/>
            <person name="Cichocki N."/>
            <person name="Veneault-Fourrey C."/>
            <person name="LaButti K."/>
            <person name="Lindquist E.A."/>
            <person name="Lipzen A."/>
            <person name="Lundell T."/>
            <person name="Morin E."/>
            <person name="Murat C."/>
            <person name="Riley R."/>
            <person name="Ohm R."/>
            <person name="Sun H."/>
            <person name="Tunlid A."/>
            <person name="Henrissat B."/>
            <person name="Grigoriev I.V."/>
            <person name="Hibbett D.S."/>
            <person name="Martin F."/>
        </authorList>
    </citation>
    <scope>NUCLEOTIDE SEQUENCE [LARGE SCALE GENOMIC DNA]</scope>
    <source>
        <strain evidence="6">MUT 4182</strain>
    </source>
</reference>
<dbReference type="Proteomes" id="UP000054248">
    <property type="component" value="Unassembled WGS sequence"/>
</dbReference>
<accession>A0A0C3KSP7</accession>
<comment type="similarity">
    <text evidence="1">Belongs to the CoaE family.</text>
</comment>
<keyword evidence="3" id="KW-0067">ATP-binding</keyword>
<gene>
    <name evidence="5" type="ORF">M407DRAFT_26102</name>
</gene>
<evidence type="ECO:0000256" key="1">
    <source>
        <dbReference type="ARBA" id="ARBA00009018"/>
    </source>
</evidence>
<evidence type="ECO:0008006" key="7">
    <source>
        <dbReference type="Google" id="ProtNLM"/>
    </source>
</evidence>
<dbReference type="EMBL" id="KN823060">
    <property type="protein sequence ID" value="KIO24493.1"/>
    <property type="molecule type" value="Genomic_DNA"/>
</dbReference>
<dbReference type="Pfam" id="PF01121">
    <property type="entry name" value="CoaE"/>
    <property type="match status" value="1"/>
</dbReference>
<sequence>MLMRIQRSHQCMINVPVRAATEPHRFLQTNCTKPYTTLTTSTILIIPVLKCPRSVKPAADTAPEYLLSDHCRWHECQSGQVGGEGAERELRTVRTSTYSSQTNAFRDPLMLVVGLTGGIASGKSSVSRLLAAHQIPIIDADIIAREVVAPGTPGLTQIISEFGGDVLQPNGTLDRLKLGQIVFSDEVKRRKLNAIVHPAVRKEMFWRVVRCWLKGEKVCVVDVPLLIEAGLWKFVGKVVVVYCSRELQLQRLMDRDKFSREDALSRLNAQMSLADKLDYADQVVDNSGSMHDLEQQVNNLVARFNKEAGWSWRVSWVIPPVGLMFGGFKLAWRQIKRARRRSRRRARSQDGGDARGG</sequence>
<proteinExistence type="inferred from homology"/>
<keyword evidence="4" id="KW-0812">Transmembrane</keyword>
<keyword evidence="4" id="KW-1133">Transmembrane helix</keyword>
<dbReference type="OrthoDB" id="247245at2759"/>
<keyword evidence="2" id="KW-0547">Nucleotide-binding</keyword>
<dbReference type="PANTHER" id="PTHR10695">
    <property type="entry name" value="DEPHOSPHO-COA KINASE-RELATED"/>
    <property type="match status" value="1"/>
</dbReference>
<reference evidence="5 6" key="1">
    <citation type="submission" date="2014-04" db="EMBL/GenBank/DDBJ databases">
        <authorList>
            <consortium name="DOE Joint Genome Institute"/>
            <person name="Kuo A."/>
            <person name="Girlanda M."/>
            <person name="Perotto S."/>
            <person name="Kohler A."/>
            <person name="Nagy L.G."/>
            <person name="Floudas D."/>
            <person name="Copeland A."/>
            <person name="Barry K.W."/>
            <person name="Cichocki N."/>
            <person name="Veneault-Fourrey C."/>
            <person name="LaButti K."/>
            <person name="Lindquist E.A."/>
            <person name="Lipzen A."/>
            <person name="Lundell T."/>
            <person name="Morin E."/>
            <person name="Murat C."/>
            <person name="Sun H."/>
            <person name="Tunlid A."/>
            <person name="Henrissat B."/>
            <person name="Grigoriev I.V."/>
            <person name="Hibbett D.S."/>
            <person name="Martin F."/>
            <person name="Nordberg H.P."/>
            <person name="Cantor M.N."/>
            <person name="Hua S.X."/>
        </authorList>
    </citation>
    <scope>NUCLEOTIDE SEQUENCE [LARGE SCALE GENOMIC DNA]</scope>
    <source>
        <strain evidence="5 6">MUT 4182</strain>
    </source>
</reference>
<dbReference type="PANTHER" id="PTHR10695:SF46">
    <property type="entry name" value="BIFUNCTIONAL COENZYME A SYNTHASE-RELATED"/>
    <property type="match status" value="1"/>
</dbReference>
<dbReference type="GO" id="GO:0005737">
    <property type="term" value="C:cytoplasm"/>
    <property type="evidence" value="ECO:0007669"/>
    <property type="project" value="UniProtKB-ARBA"/>
</dbReference>
<dbReference type="SUPFAM" id="SSF52540">
    <property type="entry name" value="P-loop containing nucleoside triphosphate hydrolases"/>
    <property type="match status" value="1"/>
</dbReference>
<dbReference type="CDD" id="cd02022">
    <property type="entry name" value="DPCK"/>
    <property type="match status" value="1"/>
</dbReference>
<dbReference type="GO" id="GO:0005524">
    <property type="term" value="F:ATP binding"/>
    <property type="evidence" value="ECO:0007669"/>
    <property type="project" value="UniProtKB-KW"/>
</dbReference>
<dbReference type="InterPro" id="IPR001977">
    <property type="entry name" value="Depp_CoAkinase"/>
</dbReference>
<evidence type="ECO:0000313" key="5">
    <source>
        <dbReference type="EMBL" id="KIO24493.1"/>
    </source>
</evidence>
<keyword evidence="4" id="KW-0472">Membrane</keyword>
<dbReference type="HOGENOM" id="CLU_776568_0_0_1"/>
<evidence type="ECO:0000256" key="3">
    <source>
        <dbReference type="ARBA" id="ARBA00022840"/>
    </source>
</evidence>
<dbReference type="GO" id="GO:0004140">
    <property type="term" value="F:dephospho-CoA kinase activity"/>
    <property type="evidence" value="ECO:0007669"/>
    <property type="project" value="InterPro"/>
</dbReference>
<dbReference type="HAMAP" id="MF_00376">
    <property type="entry name" value="Dephospho_CoA_kinase"/>
    <property type="match status" value="1"/>
</dbReference>
<evidence type="ECO:0000256" key="4">
    <source>
        <dbReference type="SAM" id="Phobius"/>
    </source>
</evidence>
<dbReference type="InterPro" id="IPR027417">
    <property type="entry name" value="P-loop_NTPase"/>
</dbReference>
<dbReference type="Gene3D" id="3.40.50.300">
    <property type="entry name" value="P-loop containing nucleotide triphosphate hydrolases"/>
    <property type="match status" value="1"/>
</dbReference>
<protein>
    <recommendedName>
        <fullName evidence="7">Dephospho-CoA kinase</fullName>
    </recommendedName>
</protein>